<keyword evidence="7 9" id="KW-0460">Magnesium</keyword>
<reference evidence="13" key="1">
    <citation type="journal article" date="2019" name="Int. J. Syst. Evol. Microbiol.">
        <title>The Global Catalogue of Microorganisms (GCM) 10K type strain sequencing project: providing services to taxonomists for standard genome sequencing and annotation.</title>
        <authorList>
            <consortium name="The Broad Institute Genomics Platform"/>
            <consortium name="The Broad Institute Genome Sequencing Center for Infectious Disease"/>
            <person name="Wu L."/>
            <person name="Ma J."/>
        </authorList>
    </citation>
    <scope>NUCLEOTIDE SEQUENCE [LARGE SCALE GENOMIC DNA]</scope>
    <source>
        <strain evidence="13">CGMCC 1.15341</strain>
    </source>
</reference>
<dbReference type="NCBIfam" id="NF002098">
    <property type="entry name" value="PRK00943.1"/>
    <property type="match status" value="1"/>
</dbReference>
<comment type="caution">
    <text evidence="12">The sequence shown here is derived from an EMBL/GenBank/DDBJ whole genome shotgun (WGS) entry which is preliminary data.</text>
</comment>
<name>A0ABQ1KGA7_9GAMM</name>
<evidence type="ECO:0000256" key="4">
    <source>
        <dbReference type="ARBA" id="ARBA00022741"/>
    </source>
</evidence>
<feature type="binding site" description="in other chain" evidence="9">
    <location>
        <position position="20"/>
    </location>
    <ligand>
        <name>ATP</name>
        <dbReference type="ChEBI" id="CHEBI:30616"/>
        <note>ligand shared between dimeric partners</note>
    </ligand>
</feature>
<feature type="binding site" description="in other chain" evidence="9">
    <location>
        <position position="68"/>
    </location>
    <ligand>
        <name>ATP</name>
        <dbReference type="ChEBI" id="CHEBI:30616"/>
        <note>ligand shared between dimeric partners</note>
    </ligand>
</feature>
<dbReference type="EC" id="2.7.9.3" evidence="9"/>
<keyword evidence="13" id="KW-1185">Reference proteome</keyword>
<feature type="domain" description="PurM-like C-terminal" evidence="11">
    <location>
        <begin position="169"/>
        <end position="339"/>
    </location>
</feature>
<evidence type="ECO:0000256" key="9">
    <source>
        <dbReference type="HAMAP-Rule" id="MF_00625"/>
    </source>
</evidence>
<feature type="binding site" description="in other chain" evidence="9">
    <location>
        <position position="91"/>
    </location>
    <ligand>
        <name>ATP</name>
        <dbReference type="ChEBI" id="CHEBI:30616"/>
        <note>ligand shared between dimeric partners</note>
    </ligand>
</feature>
<dbReference type="Pfam" id="PF00586">
    <property type="entry name" value="AIRS"/>
    <property type="match status" value="1"/>
</dbReference>
<proteinExistence type="inferred from homology"/>
<dbReference type="Gene3D" id="3.30.1330.10">
    <property type="entry name" value="PurM-like, N-terminal domain"/>
    <property type="match status" value="1"/>
</dbReference>
<sequence length="351" mass="36918">MSETPVRLTEYSHGAGCGCKISPKVLDRILVSQLEVPDAPNLLVGNSSKDDAAAYDLGNGQVVLSTTDFFMPIVDDPFDFGRIAATNAISDIYAMGGKPLMAIAILGWPISQLPPEVAQQVVEGGRKACADAGIPLAGGHSIDAPEPIFGLAVTGLTTREQLKQNNRAQAGDKLYLTKPLGIGILTTAQKQKKLKPEHTHLARDIMCQLNSVGALAAQLEGVTAITDVTGFGLMGHLLEVCEGSVLQAELDASSVPLIPEAIHYLAQGCVPGGTLRNLDSYGHKLAAMPEAMQHLLCDPQTSGGLLIAVNPEHADALEQLLAEQGVCHQAIGVLSPADGEQYIRVRGEVSL</sequence>
<evidence type="ECO:0000256" key="8">
    <source>
        <dbReference type="ARBA" id="ARBA00023266"/>
    </source>
</evidence>
<evidence type="ECO:0000256" key="1">
    <source>
        <dbReference type="ARBA" id="ARBA00008026"/>
    </source>
</evidence>
<feature type="binding site" evidence="9">
    <location>
        <position position="91"/>
    </location>
    <ligand>
        <name>Mg(2+)</name>
        <dbReference type="ChEBI" id="CHEBI:18420"/>
    </ligand>
</feature>
<dbReference type="InterPro" id="IPR023061">
    <property type="entry name" value="SelD_I"/>
</dbReference>
<accession>A0ABQ1KGA7</accession>
<feature type="binding site" evidence="9">
    <location>
        <position position="227"/>
    </location>
    <ligand>
        <name>Mg(2+)</name>
        <dbReference type="ChEBI" id="CHEBI:18420"/>
    </ligand>
</feature>
<evidence type="ECO:0000256" key="6">
    <source>
        <dbReference type="ARBA" id="ARBA00022840"/>
    </source>
</evidence>
<evidence type="ECO:0000259" key="10">
    <source>
        <dbReference type="Pfam" id="PF00586"/>
    </source>
</evidence>
<dbReference type="SUPFAM" id="SSF56042">
    <property type="entry name" value="PurM C-terminal domain-like"/>
    <property type="match status" value="1"/>
</dbReference>
<dbReference type="InterPro" id="IPR036676">
    <property type="entry name" value="PurM-like_C_sf"/>
</dbReference>
<protein>
    <recommendedName>
        <fullName evidence="9">Selenide, water dikinase</fullName>
        <ecNumber evidence="9">2.7.9.3</ecNumber>
    </recommendedName>
    <alternativeName>
        <fullName evidence="9">Selenium donor protein</fullName>
    </alternativeName>
    <alternativeName>
        <fullName evidence="9">Selenophosphate synthase</fullName>
    </alternativeName>
</protein>
<comment type="cofactor">
    <cofactor evidence="9">
        <name>Mg(2+)</name>
        <dbReference type="ChEBI" id="CHEBI:18420"/>
    </cofactor>
    <text evidence="9">Binds 1 Mg(2+) ion per monomer.</text>
</comment>
<organism evidence="12 13">
    <name type="scientific">Marinobacterium zhoushanense</name>
    <dbReference type="NCBI Taxonomy" id="1679163"/>
    <lineage>
        <taxon>Bacteria</taxon>
        <taxon>Pseudomonadati</taxon>
        <taxon>Pseudomonadota</taxon>
        <taxon>Gammaproteobacteria</taxon>
        <taxon>Oceanospirillales</taxon>
        <taxon>Oceanospirillaceae</taxon>
        <taxon>Marinobacterium</taxon>
    </lineage>
</organism>
<comment type="subunit">
    <text evidence="9">Homodimer.</text>
</comment>
<feature type="active site" evidence="9">
    <location>
        <position position="17"/>
    </location>
</feature>
<dbReference type="HAMAP" id="MF_00625">
    <property type="entry name" value="SelD"/>
    <property type="match status" value="1"/>
</dbReference>
<comment type="similarity">
    <text evidence="1 9">Belongs to the selenophosphate synthase 1 family. Class I subfamily.</text>
</comment>
<dbReference type="PIRSF" id="PIRSF036407">
    <property type="entry name" value="Selenphspht_syn"/>
    <property type="match status" value="1"/>
</dbReference>
<dbReference type="RefSeq" id="WP_188747775.1">
    <property type="nucleotide sequence ID" value="NZ_BMIJ01000004.1"/>
</dbReference>
<dbReference type="InterPro" id="IPR004536">
    <property type="entry name" value="SPS/SelD"/>
</dbReference>
<keyword evidence="8 9" id="KW-0711">Selenium</keyword>
<evidence type="ECO:0000256" key="2">
    <source>
        <dbReference type="ARBA" id="ARBA00022679"/>
    </source>
</evidence>
<dbReference type="SUPFAM" id="SSF55326">
    <property type="entry name" value="PurM N-terminal domain-like"/>
    <property type="match status" value="1"/>
</dbReference>
<dbReference type="InterPro" id="IPR010918">
    <property type="entry name" value="PurM-like_C_dom"/>
</dbReference>
<evidence type="ECO:0000313" key="12">
    <source>
        <dbReference type="EMBL" id="GGB93525.1"/>
    </source>
</evidence>
<comment type="function">
    <text evidence="9">Synthesizes selenophosphate from selenide and ATP.</text>
</comment>
<keyword evidence="6 9" id="KW-0067">ATP-binding</keyword>
<dbReference type="InterPro" id="IPR016188">
    <property type="entry name" value="PurM-like_N"/>
</dbReference>
<evidence type="ECO:0000256" key="5">
    <source>
        <dbReference type="ARBA" id="ARBA00022777"/>
    </source>
</evidence>
<feature type="binding site" evidence="9">
    <location>
        <position position="51"/>
    </location>
    <ligand>
        <name>Mg(2+)</name>
        <dbReference type="ChEBI" id="CHEBI:18420"/>
    </ligand>
</feature>
<gene>
    <name evidence="9 12" type="primary">selD</name>
    <name evidence="12" type="ORF">GCM10011352_19460</name>
</gene>
<dbReference type="EMBL" id="BMIJ01000004">
    <property type="protein sequence ID" value="GGB93525.1"/>
    <property type="molecule type" value="Genomic_DNA"/>
</dbReference>
<comment type="catalytic activity">
    <reaction evidence="9">
        <text>hydrogenselenide + ATP + H2O = selenophosphate + AMP + phosphate + 2 H(+)</text>
        <dbReference type="Rhea" id="RHEA:18737"/>
        <dbReference type="ChEBI" id="CHEBI:15377"/>
        <dbReference type="ChEBI" id="CHEBI:15378"/>
        <dbReference type="ChEBI" id="CHEBI:16144"/>
        <dbReference type="ChEBI" id="CHEBI:29317"/>
        <dbReference type="ChEBI" id="CHEBI:30616"/>
        <dbReference type="ChEBI" id="CHEBI:43474"/>
        <dbReference type="ChEBI" id="CHEBI:456215"/>
        <dbReference type="EC" id="2.7.9.3"/>
    </reaction>
</comment>
<feature type="binding site" description="in other chain" evidence="9">
    <location>
        <begin position="48"/>
        <end position="50"/>
    </location>
    <ligand>
        <name>ATP</name>
        <dbReference type="ChEBI" id="CHEBI:30616"/>
        <note>ligand shared between dimeric partners</note>
    </ligand>
</feature>
<keyword evidence="2 9" id="KW-0808">Transferase</keyword>
<dbReference type="NCBIfam" id="TIGR00476">
    <property type="entry name" value="selD"/>
    <property type="match status" value="1"/>
</dbReference>
<dbReference type="CDD" id="cd02195">
    <property type="entry name" value="SelD"/>
    <property type="match status" value="1"/>
</dbReference>
<keyword evidence="3 9" id="KW-0479">Metal-binding</keyword>
<dbReference type="InterPro" id="IPR036921">
    <property type="entry name" value="PurM-like_N_sf"/>
</dbReference>
<dbReference type="Proteomes" id="UP000629025">
    <property type="component" value="Unassembled WGS sequence"/>
</dbReference>
<feature type="binding site" evidence="9">
    <location>
        <begin position="139"/>
        <end position="141"/>
    </location>
    <ligand>
        <name>ATP</name>
        <dbReference type="ChEBI" id="CHEBI:30616"/>
        <note>ligand shared between dimeric partners</note>
    </ligand>
</feature>
<keyword evidence="4 9" id="KW-0547">Nucleotide-binding</keyword>
<dbReference type="PANTHER" id="PTHR10256">
    <property type="entry name" value="SELENIDE, WATER DIKINASE"/>
    <property type="match status" value="1"/>
</dbReference>
<evidence type="ECO:0000256" key="3">
    <source>
        <dbReference type="ARBA" id="ARBA00022723"/>
    </source>
</evidence>
<feature type="site" description="Important for catalytic activity" evidence="9">
    <location>
        <position position="20"/>
    </location>
</feature>
<evidence type="ECO:0000259" key="11">
    <source>
        <dbReference type="Pfam" id="PF02769"/>
    </source>
</evidence>
<feature type="domain" description="PurM-like N-terminal" evidence="10">
    <location>
        <begin position="50"/>
        <end position="156"/>
    </location>
</feature>
<dbReference type="PANTHER" id="PTHR10256:SF0">
    <property type="entry name" value="INACTIVE SELENIDE, WATER DIKINASE-LIKE PROTEIN-RELATED"/>
    <property type="match status" value="1"/>
</dbReference>
<keyword evidence="5 9" id="KW-0418">Kinase</keyword>
<dbReference type="Gene3D" id="3.90.650.10">
    <property type="entry name" value="PurM-like C-terminal domain"/>
    <property type="match status" value="1"/>
</dbReference>
<evidence type="ECO:0000313" key="13">
    <source>
        <dbReference type="Proteomes" id="UP000629025"/>
    </source>
</evidence>
<evidence type="ECO:0000256" key="7">
    <source>
        <dbReference type="ARBA" id="ARBA00022842"/>
    </source>
</evidence>
<dbReference type="Pfam" id="PF02769">
    <property type="entry name" value="AIRS_C"/>
    <property type="match status" value="1"/>
</dbReference>